<evidence type="ECO:0000256" key="9">
    <source>
        <dbReference type="ARBA" id="ARBA00022840"/>
    </source>
</evidence>
<evidence type="ECO:0000313" key="18">
    <source>
        <dbReference type="Proteomes" id="UP000009881"/>
    </source>
</evidence>
<organism evidence="17 18">
    <name type="scientific">Caenispirillum salinarum AK4</name>
    <dbReference type="NCBI Taxonomy" id="1238182"/>
    <lineage>
        <taxon>Bacteria</taxon>
        <taxon>Pseudomonadati</taxon>
        <taxon>Pseudomonadota</taxon>
        <taxon>Alphaproteobacteria</taxon>
        <taxon>Rhodospirillales</taxon>
        <taxon>Novispirillaceae</taxon>
        <taxon>Caenispirillum</taxon>
    </lineage>
</organism>
<dbReference type="EMBL" id="ANHY01000003">
    <property type="protein sequence ID" value="EKV32336.1"/>
    <property type="molecule type" value="Genomic_DNA"/>
</dbReference>
<evidence type="ECO:0000256" key="14">
    <source>
        <dbReference type="ARBA" id="ARBA00048692"/>
    </source>
</evidence>
<evidence type="ECO:0000256" key="2">
    <source>
        <dbReference type="ARBA" id="ARBA00005121"/>
    </source>
</evidence>
<accession>K9HVR8</accession>
<gene>
    <name evidence="17" type="ORF">C882_2415</name>
</gene>
<keyword evidence="8 15" id="KW-0547">Nucleotide-binding</keyword>
<evidence type="ECO:0000256" key="8">
    <source>
        <dbReference type="ARBA" id="ARBA00022741"/>
    </source>
</evidence>
<evidence type="ECO:0000256" key="4">
    <source>
        <dbReference type="ARBA" id="ARBA00012454"/>
    </source>
</evidence>
<proteinExistence type="inferred from homology"/>
<dbReference type="eggNOG" id="COG2096">
    <property type="taxonomic scope" value="Bacteria"/>
</dbReference>
<sequence length="193" mass="20982">MVQLTRIYTRGGDKGKTSLGDGKRVPKHDLRVDAYGTVDEVNAVIGLARLHTAGSAADQMLMRIQNDLFDLGADLCIPLPEEAADPEAEKMALRIESGQVERLEAEIDSMNADLEPLKSFVLPGGDPAAAHLHLGRTVARRAERVMTALAEAEGVNPEAIRYMNRLSDHLFVMARYLNAQGPGDVLWVPGGNR</sequence>
<dbReference type="PANTHER" id="PTHR12213">
    <property type="entry name" value="CORRINOID ADENOSYLTRANSFERASE"/>
    <property type="match status" value="1"/>
</dbReference>
<dbReference type="GO" id="GO:0008817">
    <property type="term" value="F:corrinoid adenosyltransferase activity"/>
    <property type="evidence" value="ECO:0007669"/>
    <property type="project" value="UniProtKB-UniRule"/>
</dbReference>
<dbReference type="GO" id="GO:0005737">
    <property type="term" value="C:cytoplasm"/>
    <property type="evidence" value="ECO:0007669"/>
    <property type="project" value="UniProtKB-SubCell"/>
</dbReference>
<comment type="catalytic activity">
    <reaction evidence="14 15">
        <text>2 cob(II)alamin + reduced [electron-transfer flavoprotein] + 2 ATP = 2 adenosylcob(III)alamin + 2 triphosphate + oxidized [electron-transfer flavoprotein] + 3 H(+)</text>
        <dbReference type="Rhea" id="RHEA:28671"/>
        <dbReference type="Rhea" id="RHEA-COMP:10685"/>
        <dbReference type="Rhea" id="RHEA-COMP:10686"/>
        <dbReference type="ChEBI" id="CHEBI:15378"/>
        <dbReference type="ChEBI" id="CHEBI:16304"/>
        <dbReference type="ChEBI" id="CHEBI:18036"/>
        <dbReference type="ChEBI" id="CHEBI:18408"/>
        <dbReference type="ChEBI" id="CHEBI:30616"/>
        <dbReference type="ChEBI" id="CHEBI:57692"/>
        <dbReference type="ChEBI" id="CHEBI:58307"/>
        <dbReference type="EC" id="2.5.1.17"/>
    </reaction>
</comment>
<dbReference type="STRING" id="1238182.C882_2415"/>
<comment type="catalytic activity">
    <reaction evidence="13 15">
        <text>2 cob(II)yrinate a,c diamide + reduced [electron-transfer flavoprotein] + 2 ATP = 2 adenosylcob(III)yrinate a,c-diamide + 2 triphosphate + oxidized [electron-transfer flavoprotein] + 3 H(+)</text>
        <dbReference type="Rhea" id="RHEA:11528"/>
        <dbReference type="Rhea" id="RHEA-COMP:10685"/>
        <dbReference type="Rhea" id="RHEA-COMP:10686"/>
        <dbReference type="ChEBI" id="CHEBI:15378"/>
        <dbReference type="ChEBI" id="CHEBI:18036"/>
        <dbReference type="ChEBI" id="CHEBI:30616"/>
        <dbReference type="ChEBI" id="CHEBI:57692"/>
        <dbReference type="ChEBI" id="CHEBI:58307"/>
        <dbReference type="ChEBI" id="CHEBI:58503"/>
        <dbReference type="ChEBI" id="CHEBI:58537"/>
        <dbReference type="EC" id="2.5.1.17"/>
    </reaction>
</comment>
<dbReference type="RefSeq" id="WP_009538824.1">
    <property type="nucleotide sequence ID" value="NZ_ANHY01000003.1"/>
</dbReference>
<keyword evidence="7 15" id="KW-0808">Transferase</keyword>
<evidence type="ECO:0000256" key="1">
    <source>
        <dbReference type="ARBA" id="ARBA00004496"/>
    </source>
</evidence>
<name>K9HVR8_9PROT</name>
<evidence type="ECO:0000313" key="17">
    <source>
        <dbReference type="EMBL" id="EKV32336.1"/>
    </source>
</evidence>
<feature type="domain" description="Cobalamin adenosyltransferase-like" evidence="16">
    <location>
        <begin position="7"/>
        <end position="177"/>
    </location>
</feature>
<evidence type="ECO:0000256" key="3">
    <source>
        <dbReference type="ARBA" id="ARBA00007487"/>
    </source>
</evidence>
<evidence type="ECO:0000256" key="12">
    <source>
        <dbReference type="ARBA" id="ARBA00033354"/>
    </source>
</evidence>
<dbReference type="EC" id="2.5.1.17" evidence="4 15"/>
<comment type="subcellular location">
    <subcellularLocation>
        <location evidence="1">Cytoplasm</location>
    </subcellularLocation>
</comment>
<dbReference type="OrthoDB" id="9778896at2"/>
<protein>
    <recommendedName>
        <fullName evidence="5 15">Corrinoid adenosyltransferase</fullName>
        <ecNumber evidence="4 15">2.5.1.17</ecNumber>
    </recommendedName>
    <alternativeName>
        <fullName evidence="10 15">Cob(II)alamin adenosyltransferase</fullName>
    </alternativeName>
    <alternativeName>
        <fullName evidence="12 15">Cob(II)yrinic acid a,c-diamide adenosyltransferase</fullName>
    </alternativeName>
    <alternativeName>
        <fullName evidence="11 15">Cobinamide/cobalamin adenosyltransferase</fullName>
    </alternativeName>
</protein>
<keyword evidence="6" id="KW-0963">Cytoplasm</keyword>
<dbReference type="AlphaFoldDB" id="K9HVR8"/>
<dbReference type="FunFam" id="1.20.1200.10:FF:000003">
    <property type="entry name" value="ATP:cob(I)alamin adenosyltransferase"/>
    <property type="match status" value="1"/>
</dbReference>
<dbReference type="InterPro" id="IPR036451">
    <property type="entry name" value="CblAdoTrfase-like_sf"/>
</dbReference>
<evidence type="ECO:0000256" key="6">
    <source>
        <dbReference type="ARBA" id="ARBA00022490"/>
    </source>
</evidence>
<dbReference type="InterPro" id="IPR029499">
    <property type="entry name" value="PduO-typ"/>
</dbReference>
<keyword evidence="18" id="KW-1185">Reference proteome</keyword>
<comment type="similarity">
    <text evidence="3 15">Belongs to the Cob(I)alamin adenosyltransferase family.</text>
</comment>
<dbReference type="GO" id="GO:0005524">
    <property type="term" value="F:ATP binding"/>
    <property type="evidence" value="ECO:0007669"/>
    <property type="project" value="UniProtKB-UniRule"/>
</dbReference>
<keyword evidence="9 15" id="KW-0067">ATP-binding</keyword>
<dbReference type="Pfam" id="PF01923">
    <property type="entry name" value="Cob_adeno_trans"/>
    <property type="match status" value="1"/>
</dbReference>
<evidence type="ECO:0000259" key="16">
    <source>
        <dbReference type="Pfam" id="PF01923"/>
    </source>
</evidence>
<comment type="pathway">
    <text evidence="2 15">Cofactor biosynthesis; adenosylcobalamin biosynthesis; adenosylcobalamin from cob(II)yrinate a,c-diamide: step 2/7.</text>
</comment>
<comment type="caution">
    <text evidence="17">The sequence shown here is derived from an EMBL/GenBank/DDBJ whole genome shotgun (WGS) entry which is preliminary data.</text>
</comment>
<dbReference type="SUPFAM" id="SSF89028">
    <property type="entry name" value="Cobalamin adenosyltransferase-like"/>
    <property type="match status" value="1"/>
</dbReference>
<dbReference type="NCBIfam" id="TIGR00636">
    <property type="entry name" value="PduO_Nterm"/>
    <property type="match status" value="1"/>
</dbReference>
<evidence type="ECO:0000256" key="10">
    <source>
        <dbReference type="ARBA" id="ARBA00031529"/>
    </source>
</evidence>
<dbReference type="UniPathway" id="UPA00148">
    <property type="reaction ID" value="UER00233"/>
</dbReference>
<evidence type="ECO:0000256" key="7">
    <source>
        <dbReference type="ARBA" id="ARBA00022679"/>
    </source>
</evidence>
<keyword evidence="15" id="KW-0169">Cobalamin biosynthesis</keyword>
<reference evidence="17 18" key="1">
    <citation type="journal article" date="2013" name="Genome Announc.">
        <title>Draft Genome Sequence of an Alphaproteobacterium, Caenispirillum salinarum AK4(T), Isolated from a Solar Saltern.</title>
        <authorList>
            <person name="Khatri I."/>
            <person name="Singh A."/>
            <person name="Korpole S."/>
            <person name="Pinnaka A.K."/>
            <person name="Subramanian S."/>
        </authorList>
    </citation>
    <scope>NUCLEOTIDE SEQUENCE [LARGE SCALE GENOMIC DNA]</scope>
    <source>
        <strain evidence="17 18">AK4</strain>
    </source>
</reference>
<dbReference type="PATRIC" id="fig|1238182.3.peg.375"/>
<dbReference type="Proteomes" id="UP000009881">
    <property type="component" value="Unassembled WGS sequence"/>
</dbReference>
<evidence type="ECO:0000256" key="13">
    <source>
        <dbReference type="ARBA" id="ARBA00048555"/>
    </source>
</evidence>
<dbReference type="GO" id="GO:0009236">
    <property type="term" value="P:cobalamin biosynthetic process"/>
    <property type="evidence" value="ECO:0007669"/>
    <property type="project" value="UniProtKB-UniRule"/>
</dbReference>
<dbReference type="PANTHER" id="PTHR12213:SF0">
    <property type="entry name" value="CORRINOID ADENOSYLTRANSFERASE MMAB"/>
    <property type="match status" value="1"/>
</dbReference>
<dbReference type="InterPro" id="IPR016030">
    <property type="entry name" value="CblAdoTrfase-like"/>
</dbReference>
<evidence type="ECO:0000256" key="11">
    <source>
        <dbReference type="ARBA" id="ARBA00033334"/>
    </source>
</evidence>
<evidence type="ECO:0000256" key="15">
    <source>
        <dbReference type="RuleBase" id="RU366026"/>
    </source>
</evidence>
<dbReference type="Gene3D" id="1.20.1200.10">
    <property type="entry name" value="Cobalamin adenosyltransferase-like"/>
    <property type="match status" value="1"/>
</dbReference>
<evidence type="ECO:0000256" key="5">
    <source>
        <dbReference type="ARBA" id="ARBA00020963"/>
    </source>
</evidence>